<dbReference type="AlphaFoldDB" id="A0A6B0GHQ7"/>
<dbReference type="OrthoDB" id="295408at2157"/>
<name>A0A6B0GHQ7_9EURY</name>
<proteinExistence type="predicted"/>
<feature type="transmembrane region" description="Helical" evidence="1">
    <location>
        <begin position="7"/>
        <end position="27"/>
    </location>
</feature>
<feature type="transmembrane region" description="Helical" evidence="1">
    <location>
        <begin position="39"/>
        <end position="58"/>
    </location>
</feature>
<dbReference type="EMBL" id="WSZK01000014">
    <property type="protein sequence ID" value="MWG34140.1"/>
    <property type="molecule type" value="Genomic_DNA"/>
</dbReference>
<dbReference type="RefSeq" id="WP_158203855.1">
    <property type="nucleotide sequence ID" value="NZ_WSZK01000014.1"/>
</dbReference>
<dbReference type="Proteomes" id="UP000451471">
    <property type="component" value="Unassembled WGS sequence"/>
</dbReference>
<dbReference type="InterPro" id="IPR021741">
    <property type="entry name" value="DUF3311"/>
</dbReference>
<keyword evidence="3" id="KW-1185">Reference proteome</keyword>
<accession>A0A6B0GHQ7</accession>
<gene>
    <name evidence="2" type="ORF">GQS65_06480</name>
</gene>
<evidence type="ECO:0000313" key="2">
    <source>
        <dbReference type="EMBL" id="MWG34140.1"/>
    </source>
</evidence>
<reference evidence="2 3" key="1">
    <citation type="submission" date="2019-12" db="EMBL/GenBank/DDBJ databases">
        <title>Halocatena pleomorpha gen. nov. sp. nov., an extremely halophilic archaeon of family Halobacteriaceae isolated from saltpan soil.</title>
        <authorList>
            <person name="Pal Y."/>
            <person name="Verma A."/>
            <person name="Krishnamurthi S."/>
            <person name="Kumar P."/>
        </authorList>
    </citation>
    <scope>NUCLEOTIDE SEQUENCE [LARGE SCALE GENOMIC DNA]</scope>
    <source>
        <strain evidence="2 3">JCM 16495</strain>
    </source>
</reference>
<evidence type="ECO:0000313" key="3">
    <source>
        <dbReference type="Proteomes" id="UP000451471"/>
    </source>
</evidence>
<organism evidence="2 3">
    <name type="scientific">Halomarina oriensis</name>
    <dbReference type="NCBI Taxonomy" id="671145"/>
    <lineage>
        <taxon>Archaea</taxon>
        <taxon>Methanobacteriati</taxon>
        <taxon>Methanobacteriota</taxon>
        <taxon>Stenosarchaea group</taxon>
        <taxon>Halobacteria</taxon>
        <taxon>Halobacteriales</taxon>
        <taxon>Natronomonadaceae</taxon>
        <taxon>Halomarina</taxon>
    </lineage>
</organism>
<keyword evidence="1" id="KW-0812">Transmembrane</keyword>
<sequence>MVSRTERLLWVVVMTVLVVFAVPWFLWRDATVVAGLPVWLWWHVGWMVLATGVFALFARRAWGVGIESPTTTTGTDSSGGERV</sequence>
<keyword evidence="1" id="KW-1133">Transmembrane helix</keyword>
<dbReference type="Pfam" id="PF11755">
    <property type="entry name" value="DUF3311"/>
    <property type="match status" value="1"/>
</dbReference>
<evidence type="ECO:0000256" key="1">
    <source>
        <dbReference type="SAM" id="Phobius"/>
    </source>
</evidence>
<keyword evidence="1" id="KW-0472">Membrane</keyword>
<comment type="caution">
    <text evidence="2">The sequence shown here is derived from an EMBL/GenBank/DDBJ whole genome shotgun (WGS) entry which is preliminary data.</text>
</comment>
<protein>
    <submittedName>
        <fullName evidence="2">DUF3311 domain-containing protein</fullName>
    </submittedName>
</protein>